<dbReference type="InterPro" id="IPR008278">
    <property type="entry name" value="4-PPantetheinyl_Trfase_dom"/>
</dbReference>
<evidence type="ECO:0000256" key="12">
    <source>
        <dbReference type="PIRSR" id="PIRSR603542-1"/>
    </source>
</evidence>
<dbReference type="PRINTS" id="PR01399">
    <property type="entry name" value="ENTSNTHTASED"/>
</dbReference>
<evidence type="ECO:0000256" key="5">
    <source>
        <dbReference type="ARBA" id="ARBA00019087"/>
    </source>
</evidence>
<keyword evidence="7" id="KW-0259">Enterobactin biosynthesis</keyword>
<dbReference type="EMBL" id="VTXL01000001">
    <property type="protein sequence ID" value="NOJ11214.1"/>
    <property type="molecule type" value="Genomic_DNA"/>
</dbReference>
<comment type="catalytic activity">
    <reaction evidence="11">
        <text>apo-[peptidyl-carrier protein] + CoA = holo-[peptidyl-carrier protein] + adenosine 3',5'-bisphosphate + H(+)</text>
        <dbReference type="Rhea" id="RHEA:46228"/>
        <dbReference type="Rhea" id="RHEA-COMP:11479"/>
        <dbReference type="Rhea" id="RHEA-COMP:11480"/>
        <dbReference type="ChEBI" id="CHEBI:15378"/>
        <dbReference type="ChEBI" id="CHEBI:29999"/>
        <dbReference type="ChEBI" id="CHEBI:57287"/>
        <dbReference type="ChEBI" id="CHEBI:58343"/>
        <dbReference type="ChEBI" id="CHEBI:64479"/>
    </reaction>
</comment>
<keyword evidence="13" id="KW-0479">Metal-binding</keyword>
<feature type="domain" description="4'-phosphopantetheinyl transferase N-terminal" evidence="15">
    <location>
        <begin position="58"/>
        <end position="119"/>
    </location>
</feature>
<evidence type="ECO:0000313" key="16">
    <source>
        <dbReference type="EMBL" id="NOJ11214.1"/>
    </source>
</evidence>
<evidence type="ECO:0000256" key="4">
    <source>
        <dbReference type="ARBA" id="ARBA00011503"/>
    </source>
</evidence>
<reference evidence="16 17" key="1">
    <citation type="submission" date="2019-09" db="EMBL/GenBank/DDBJ databases">
        <title>Draft genome sequencing and comparative genomics of hatchery-associated Vibrios.</title>
        <authorList>
            <person name="Kehlet-Delgado H."/>
            <person name="Mueller R.S."/>
        </authorList>
    </citation>
    <scope>NUCLEOTIDE SEQUENCE [LARGE SCALE GENOMIC DNA]</scope>
    <source>
        <strain evidence="16 17">99-70-13A3</strain>
    </source>
</reference>
<evidence type="ECO:0000256" key="11">
    <source>
        <dbReference type="ARBA" id="ARBA00049191"/>
    </source>
</evidence>
<feature type="binding site" evidence="13">
    <location>
        <position position="133"/>
    </location>
    <ligand>
        <name>Mg(2+)</name>
        <dbReference type="ChEBI" id="CHEBI:18420"/>
    </ligand>
</feature>
<evidence type="ECO:0000256" key="13">
    <source>
        <dbReference type="PIRSR" id="PIRSR603542-2"/>
    </source>
</evidence>
<dbReference type="Pfam" id="PF17837">
    <property type="entry name" value="4PPT_N"/>
    <property type="match status" value="1"/>
</dbReference>
<feature type="binding site" evidence="12">
    <location>
        <begin position="109"/>
        <end position="110"/>
    </location>
    <ligand>
        <name>CoA</name>
        <dbReference type="ChEBI" id="CHEBI:57287"/>
    </ligand>
</feature>
<feature type="binding site" evidence="13">
    <location>
        <position position="134"/>
    </location>
    <ligand>
        <name>Mg(2+)</name>
        <dbReference type="ChEBI" id="CHEBI:18420"/>
    </ligand>
</feature>
<evidence type="ECO:0000256" key="9">
    <source>
        <dbReference type="ARBA" id="ARBA00031996"/>
    </source>
</evidence>
<dbReference type="PANTHER" id="PTHR38096:SF1">
    <property type="entry name" value="ENTEROBACTIN SYNTHASE COMPONENT D"/>
    <property type="match status" value="1"/>
</dbReference>
<evidence type="ECO:0000313" key="17">
    <source>
        <dbReference type="Proteomes" id="UP000519158"/>
    </source>
</evidence>
<feature type="binding site" evidence="12">
    <location>
        <position position="73"/>
    </location>
    <ligand>
        <name>CoA</name>
        <dbReference type="ChEBI" id="CHEBI:57287"/>
    </ligand>
</feature>
<feature type="binding site" evidence="12">
    <location>
        <position position="133"/>
    </location>
    <ligand>
        <name>CoA</name>
        <dbReference type="ChEBI" id="CHEBI:57287"/>
    </ligand>
</feature>
<comment type="function">
    <text evidence="1">Involved in the biosynthesis of the siderophore enterobactin (enterochelin), which is a macrocyclic trimeric lactone of N-(2,3-dihydroxybenzoyl)-serine. The serine trilactone serves as a scaffolding for the three catechol functionalities that provide hexadentate coordination for the tightly ligated iron(2+) atoms. Plays an essential role in the assembly of the enterobactin by catalyzing the transfer of the 4'-phosphopantetheine (Ppant) moiety from coenzyme A to the apo-domains of both EntB (ArCP domain) and EntF (PCP domain) to yield their holo-forms which make them competent for the activation of 2,3-dihydroxybenzoate (DHB) and L-serine, respectively.</text>
</comment>
<comment type="subunit">
    <text evidence="4">EntB, EntD, EntE, and EntF form a multienzyme complex called enterobactin synthase.</text>
</comment>
<comment type="catalytic activity">
    <reaction evidence="10">
        <text>apo-[aryl-carrier protein] + CoA = holo-[aryl-carrier protein] + adenosine 3',5'-bisphosphate + H(+)</text>
        <dbReference type="Rhea" id="RHEA:48404"/>
        <dbReference type="Rhea" id="RHEA-COMP:15903"/>
        <dbReference type="Rhea" id="RHEA-COMP:17557"/>
        <dbReference type="ChEBI" id="CHEBI:15378"/>
        <dbReference type="ChEBI" id="CHEBI:29999"/>
        <dbReference type="ChEBI" id="CHEBI:57287"/>
        <dbReference type="ChEBI" id="CHEBI:58343"/>
        <dbReference type="ChEBI" id="CHEBI:64479"/>
    </reaction>
</comment>
<dbReference type="InterPro" id="IPR037143">
    <property type="entry name" value="4-PPantetheinyl_Trfase_dom_sf"/>
</dbReference>
<organism evidence="16 17">
    <name type="scientific">Vibrio splendidus</name>
    <dbReference type="NCBI Taxonomy" id="29497"/>
    <lineage>
        <taxon>Bacteria</taxon>
        <taxon>Pseudomonadati</taxon>
        <taxon>Pseudomonadota</taxon>
        <taxon>Gammaproteobacteria</taxon>
        <taxon>Vibrionales</taxon>
        <taxon>Vibrionaceae</taxon>
        <taxon>Vibrio</taxon>
    </lineage>
</organism>
<keyword evidence="13" id="KW-0460">Magnesium</keyword>
<comment type="caution">
    <text evidence="16">The sequence shown here is derived from an EMBL/GenBank/DDBJ whole genome shotgun (WGS) entry which is preliminary data.</text>
</comment>
<protein>
    <recommendedName>
        <fullName evidence="5">Enterobactin synthase component D</fullName>
    </recommendedName>
    <alternativeName>
        <fullName evidence="8">4'-phosphopantetheinyl transferase EntD</fullName>
    </alternativeName>
    <alternativeName>
        <fullName evidence="9">Enterochelin synthase D</fullName>
    </alternativeName>
</protein>
<accession>A0A7Y4D2E2</accession>
<evidence type="ECO:0000256" key="10">
    <source>
        <dbReference type="ARBA" id="ARBA00049176"/>
    </source>
</evidence>
<keyword evidence="6 16" id="KW-0808">Transferase</keyword>
<dbReference type="AlphaFoldDB" id="A0A7Y4D2E2"/>
<evidence type="ECO:0000256" key="1">
    <source>
        <dbReference type="ARBA" id="ARBA00003937"/>
    </source>
</evidence>
<dbReference type="SUPFAM" id="SSF56214">
    <property type="entry name" value="4'-phosphopantetheinyl transferase"/>
    <property type="match status" value="1"/>
</dbReference>
<dbReference type="GO" id="GO:0008897">
    <property type="term" value="F:holo-[acyl-carrier-protein] synthase activity"/>
    <property type="evidence" value="ECO:0007669"/>
    <property type="project" value="InterPro"/>
</dbReference>
<dbReference type="GO" id="GO:0005886">
    <property type="term" value="C:plasma membrane"/>
    <property type="evidence" value="ECO:0007669"/>
    <property type="project" value="TreeGrafter"/>
</dbReference>
<comment type="pathway">
    <text evidence="2">Siderophore biosynthesis; enterobactin biosynthesis.</text>
</comment>
<name>A0A7Y4D2E2_VIBSP</name>
<dbReference type="GO" id="GO:0009366">
    <property type="term" value="C:enterobactin synthetase complex"/>
    <property type="evidence" value="ECO:0007669"/>
    <property type="project" value="InterPro"/>
</dbReference>
<dbReference type="UniPathway" id="UPA00017"/>
<feature type="domain" description="4'-phosphopantetheinyl transferase" evidence="14">
    <location>
        <begin position="130"/>
        <end position="214"/>
    </location>
</feature>
<feature type="binding site" evidence="12">
    <location>
        <position position="65"/>
    </location>
    <ligand>
        <name>CoA</name>
        <dbReference type="ChEBI" id="CHEBI:57287"/>
    </ligand>
</feature>
<dbReference type="GO" id="GO:0000287">
    <property type="term" value="F:magnesium ion binding"/>
    <property type="evidence" value="ECO:0007669"/>
    <property type="project" value="InterPro"/>
</dbReference>
<gene>
    <name evidence="16" type="ORF">F0234_00335</name>
</gene>
<dbReference type="Proteomes" id="UP000519158">
    <property type="component" value="Unassembled WGS sequence"/>
</dbReference>
<feature type="binding site" evidence="12">
    <location>
        <position position="192"/>
    </location>
    <ligand>
        <name>CoA</name>
        <dbReference type="ChEBI" id="CHEBI:57287"/>
    </ligand>
</feature>
<evidence type="ECO:0000256" key="8">
    <source>
        <dbReference type="ARBA" id="ARBA00029894"/>
    </source>
</evidence>
<sequence>MSQMFIPMSKPTQFFDNELRAHLPSLGVRFNINITSFDHKTFDSSWFKHTNIHQPVKISRSVKTRQAEYFAGRYLAAVKLKTLNKEDHQLTSYPDRSPAWPSETIGSISHAEGVLAIVVETSLQSNKENIGIDIQPKISRVVAEEIGSIVATPEEVDVALKQGWSLEDAIALLFSTKESIYKALMVFSETTLDFKSVRLCAIDKTSMRFELSSEVTLKQGGLHSLCCDYQYLESHQVYLTACYCFLE</sequence>
<feature type="binding site" evidence="12">
    <location>
        <position position="182"/>
    </location>
    <ligand>
        <name>CoA</name>
        <dbReference type="ChEBI" id="CHEBI:57287"/>
    </ligand>
</feature>
<comment type="cofactor">
    <cofactor evidence="13">
        <name>Mg(2+)</name>
        <dbReference type="ChEBI" id="CHEBI:18420"/>
    </cofactor>
</comment>
<dbReference type="PANTHER" id="PTHR38096">
    <property type="entry name" value="ENTEROBACTIN SYNTHASE COMPONENT D"/>
    <property type="match status" value="1"/>
</dbReference>
<evidence type="ECO:0000259" key="15">
    <source>
        <dbReference type="Pfam" id="PF17837"/>
    </source>
</evidence>
<dbReference type="GO" id="GO:0009239">
    <property type="term" value="P:enterobactin biosynthetic process"/>
    <property type="evidence" value="ECO:0007669"/>
    <property type="project" value="UniProtKB-UniPathway"/>
</dbReference>
<proteinExistence type="inferred from homology"/>
<evidence type="ECO:0000256" key="7">
    <source>
        <dbReference type="ARBA" id="ARBA00023191"/>
    </source>
</evidence>
<dbReference type="Pfam" id="PF01648">
    <property type="entry name" value="ACPS"/>
    <property type="match status" value="1"/>
</dbReference>
<feature type="binding site" evidence="12">
    <location>
        <position position="178"/>
    </location>
    <ligand>
        <name>CoA</name>
        <dbReference type="ChEBI" id="CHEBI:57287"/>
    </ligand>
</feature>
<dbReference type="InterPro" id="IPR041354">
    <property type="entry name" value="4PPT_N"/>
</dbReference>
<evidence type="ECO:0000256" key="3">
    <source>
        <dbReference type="ARBA" id="ARBA00008342"/>
    </source>
</evidence>
<dbReference type="InterPro" id="IPR003542">
    <property type="entry name" value="Enbac_synth_compD-like"/>
</dbReference>
<evidence type="ECO:0000259" key="14">
    <source>
        <dbReference type="Pfam" id="PF01648"/>
    </source>
</evidence>
<comment type="similarity">
    <text evidence="3">Belongs to the P-Pant transferase superfamily. EntD family.</text>
</comment>
<dbReference type="RefSeq" id="WP_171327220.1">
    <property type="nucleotide sequence ID" value="NZ_CAWPOP010000001.1"/>
</dbReference>
<evidence type="ECO:0000256" key="6">
    <source>
        <dbReference type="ARBA" id="ARBA00022679"/>
    </source>
</evidence>
<evidence type="ECO:0000256" key="2">
    <source>
        <dbReference type="ARBA" id="ARBA00004993"/>
    </source>
</evidence>